<sequence>MQERIWFGYTSGFRELAMKKSLPPSSLSIVYSVSVRPGPRAHPDADPPMR</sequence>
<protein>
    <submittedName>
        <fullName evidence="1">Sensor kinase protein RcsC</fullName>
        <ecNumber evidence="1">2.7.13.3</ecNumber>
    </submittedName>
</protein>
<name>A0A4U9D077_RAOTE</name>
<gene>
    <name evidence="1" type="primary">rcsC_3</name>
    <name evidence="1" type="ORF">NCTC9185_02429</name>
</gene>
<dbReference type="Proteomes" id="UP000339249">
    <property type="component" value="Unassembled WGS sequence"/>
</dbReference>
<evidence type="ECO:0000313" key="2">
    <source>
        <dbReference type="Proteomes" id="UP000339249"/>
    </source>
</evidence>
<dbReference type="EMBL" id="CABDVU010000001">
    <property type="protein sequence ID" value="VTN10506.1"/>
    <property type="molecule type" value="Genomic_DNA"/>
</dbReference>
<accession>A0A4U9D077</accession>
<proteinExistence type="predicted"/>
<reference evidence="1 2" key="1">
    <citation type="submission" date="2019-04" db="EMBL/GenBank/DDBJ databases">
        <authorList>
            <consortium name="Pathogen Informatics"/>
        </authorList>
    </citation>
    <scope>NUCLEOTIDE SEQUENCE [LARGE SCALE GENOMIC DNA]</scope>
    <source>
        <strain evidence="1 2">NCTC9185</strain>
    </source>
</reference>
<dbReference type="AlphaFoldDB" id="A0A4U9D077"/>
<organism evidence="1 2">
    <name type="scientific">Raoultella terrigena</name>
    <name type="common">Klebsiella terrigena</name>
    <dbReference type="NCBI Taxonomy" id="577"/>
    <lineage>
        <taxon>Bacteria</taxon>
        <taxon>Pseudomonadati</taxon>
        <taxon>Pseudomonadota</taxon>
        <taxon>Gammaproteobacteria</taxon>
        <taxon>Enterobacterales</taxon>
        <taxon>Enterobacteriaceae</taxon>
        <taxon>Klebsiella/Raoultella group</taxon>
        <taxon>Raoultella</taxon>
    </lineage>
</organism>
<dbReference type="EC" id="2.7.13.3" evidence="1"/>
<keyword evidence="1" id="KW-0808">Transferase</keyword>
<dbReference type="GO" id="GO:0004673">
    <property type="term" value="F:protein histidine kinase activity"/>
    <property type="evidence" value="ECO:0007669"/>
    <property type="project" value="UniProtKB-EC"/>
</dbReference>
<evidence type="ECO:0000313" key="1">
    <source>
        <dbReference type="EMBL" id="VTN10506.1"/>
    </source>
</evidence>
<keyword evidence="1" id="KW-0418">Kinase</keyword>